<feature type="zinc finger region" evidence="8">
    <location>
        <begin position="3"/>
        <end position="34"/>
    </location>
</feature>
<evidence type="ECO:0000256" key="7">
    <source>
        <dbReference type="ARBA" id="ARBA00023163"/>
    </source>
</evidence>
<evidence type="ECO:0000256" key="8">
    <source>
        <dbReference type="HAMAP-Rule" id="MF_00440"/>
    </source>
</evidence>
<evidence type="ECO:0000313" key="11">
    <source>
        <dbReference type="Proteomes" id="UP000063234"/>
    </source>
</evidence>
<gene>
    <name evidence="8 10" type="primary">nrdR</name>
    <name evidence="10" type="ORF">TST_0531</name>
</gene>
<keyword evidence="3 8" id="KW-0863">Zinc-finger</keyword>
<dbReference type="PANTHER" id="PTHR30455:SF2">
    <property type="entry name" value="TRANSCRIPTIONAL REPRESSOR NRDR"/>
    <property type="match status" value="1"/>
</dbReference>
<dbReference type="Pfam" id="PF22811">
    <property type="entry name" value="Zn_ribbon_NrdR"/>
    <property type="match status" value="1"/>
</dbReference>
<dbReference type="EMBL" id="AP013035">
    <property type="protein sequence ID" value="BAT71337.1"/>
    <property type="molecule type" value="Genomic_DNA"/>
</dbReference>
<dbReference type="Proteomes" id="UP000063234">
    <property type="component" value="Chromosome"/>
</dbReference>
<keyword evidence="8" id="KW-0479">Metal-binding</keyword>
<dbReference type="GO" id="GO:0003677">
    <property type="term" value="F:DNA binding"/>
    <property type="evidence" value="ECO:0007669"/>
    <property type="project" value="UniProtKB-KW"/>
</dbReference>
<evidence type="ECO:0000313" key="10">
    <source>
        <dbReference type="EMBL" id="BAT71337.1"/>
    </source>
</evidence>
<protein>
    <recommendedName>
        <fullName evidence="8">Transcriptional repressor NrdR</fullName>
    </recommendedName>
</protein>
<keyword evidence="5 8" id="KW-0805">Transcription regulation</keyword>
<dbReference type="Pfam" id="PF03477">
    <property type="entry name" value="ATP-cone"/>
    <property type="match status" value="1"/>
</dbReference>
<dbReference type="AlphaFoldDB" id="A0A0S3QSQ6"/>
<evidence type="ECO:0000256" key="5">
    <source>
        <dbReference type="ARBA" id="ARBA00023015"/>
    </source>
</evidence>
<dbReference type="GO" id="GO:0008270">
    <property type="term" value="F:zinc ion binding"/>
    <property type="evidence" value="ECO:0007669"/>
    <property type="project" value="UniProtKB-UniRule"/>
</dbReference>
<dbReference type="STRING" id="1298851.TST_0531"/>
<dbReference type="PATRIC" id="fig|1298851.3.peg.555"/>
<comment type="function">
    <text evidence="8">Negatively regulates transcription of bacterial ribonucleotide reductase nrd genes and operons by binding to NrdR-boxes.</text>
</comment>
<keyword evidence="1 8" id="KW-0678">Repressor</keyword>
<dbReference type="GO" id="GO:0045892">
    <property type="term" value="P:negative regulation of DNA-templated transcription"/>
    <property type="evidence" value="ECO:0007669"/>
    <property type="project" value="UniProtKB-UniRule"/>
</dbReference>
<dbReference type="InterPro" id="IPR003796">
    <property type="entry name" value="RNR_NrdR-like"/>
</dbReference>
<dbReference type="NCBIfam" id="TIGR00244">
    <property type="entry name" value="transcriptional regulator NrdR"/>
    <property type="match status" value="1"/>
</dbReference>
<organism evidence="10 11">
    <name type="scientific">Thermosulfidibacter takaii (strain DSM 17441 / JCM 13301 / NBRC 103674 / ABI70S6)</name>
    <dbReference type="NCBI Taxonomy" id="1298851"/>
    <lineage>
        <taxon>Bacteria</taxon>
        <taxon>Pseudomonadati</taxon>
        <taxon>Thermosulfidibacterota</taxon>
        <taxon>Thermosulfidibacteria</taxon>
        <taxon>Thermosulfidibacterales</taxon>
        <taxon>Thermosulfidibacteraceae</taxon>
    </lineage>
</organism>
<keyword evidence="2 8" id="KW-0547">Nucleotide-binding</keyword>
<keyword evidence="11" id="KW-1185">Reference proteome</keyword>
<dbReference type="PROSITE" id="PS51161">
    <property type="entry name" value="ATP_CONE"/>
    <property type="match status" value="1"/>
</dbReference>
<dbReference type="KEGG" id="ttk:TST_0531"/>
<evidence type="ECO:0000256" key="2">
    <source>
        <dbReference type="ARBA" id="ARBA00022741"/>
    </source>
</evidence>
<name>A0A0S3QSQ6_THET7</name>
<evidence type="ECO:0000256" key="1">
    <source>
        <dbReference type="ARBA" id="ARBA00022491"/>
    </source>
</evidence>
<dbReference type="HAMAP" id="MF_00440">
    <property type="entry name" value="NrdR"/>
    <property type="match status" value="1"/>
</dbReference>
<keyword evidence="4 8" id="KW-0067">ATP-binding</keyword>
<reference evidence="11" key="1">
    <citation type="journal article" date="2018" name="Science">
        <title>A primordial and reversible TCA cycle in a facultatively chemolithoautotrophic thermophile.</title>
        <authorList>
            <person name="Nunoura T."/>
            <person name="Chikaraishi Y."/>
            <person name="Izaki R."/>
            <person name="Suwa T."/>
            <person name="Sato T."/>
            <person name="Harada T."/>
            <person name="Mori K."/>
            <person name="Kato Y."/>
            <person name="Miyazaki M."/>
            <person name="Shimamura S."/>
            <person name="Yanagawa K."/>
            <person name="Shuto A."/>
            <person name="Ohkouchi N."/>
            <person name="Fujita N."/>
            <person name="Takaki Y."/>
            <person name="Atomi H."/>
            <person name="Takai K."/>
        </authorList>
    </citation>
    <scope>NUCLEOTIDE SEQUENCE [LARGE SCALE GENOMIC DNA]</scope>
    <source>
        <strain evidence="11">DSM 17441 / JCM 13301 / NBRC 103674 / ABI70S6</strain>
    </source>
</reference>
<proteinExistence type="inferred from homology"/>
<dbReference type="RefSeq" id="WP_068549257.1">
    <property type="nucleotide sequence ID" value="NZ_AP013035.1"/>
</dbReference>
<evidence type="ECO:0000256" key="6">
    <source>
        <dbReference type="ARBA" id="ARBA00023125"/>
    </source>
</evidence>
<dbReference type="InterPro" id="IPR055173">
    <property type="entry name" value="NrdR-like_N"/>
</dbReference>
<dbReference type="InterPro" id="IPR005144">
    <property type="entry name" value="ATP-cone_dom"/>
</dbReference>
<dbReference type="PANTHER" id="PTHR30455">
    <property type="entry name" value="TRANSCRIPTIONAL REPRESSOR NRDR"/>
    <property type="match status" value="1"/>
</dbReference>
<dbReference type="GO" id="GO:0005524">
    <property type="term" value="F:ATP binding"/>
    <property type="evidence" value="ECO:0007669"/>
    <property type="project" value="UniProtKB-UniRule"/>
</dbReference>
<sequence>MRCPFCFHSETRVVETRAGKDGFSIRRRRECMACGRRFTTFERVDETMPMVIKKDGRREPYNREKILSGIRKAFEKRPVSVEKQEAIVDEVERFLLNLGEKEVPSKVIGEKVMELIKSVDEVAYVRFASVYRQFKDISDFWEELKKLVRDENHR</sequence>
<evidence type="ECO:0000256" key="4">
    <source>
        <dbReference type="ARBA" id="ARBA00022840"/>
    </source>
</evidence>
<keyword evidence="8" id="KW-0862">Zinc</keyword>
<dbReference type="OrthoDB" id="9807461at2"/>
<comment type="cofactor">
    <cofactor evidence="8">
        <name>Zn(2+)</name>
        <dbReference type="ChEBI" id="CHEBI:29105"/>
    </cofactor>
    <text evidence="8">Binds 1 zinc ion.</text>
</comment>
<keyword evidence="7 8" id="KW-0804">Transcription</keyword>
<evidence type="ECO:0000256" key="3">
    <source>
        <dbReference type="ARBA" id="ARBA00022771"/>
    </source>
</evidence>
<comment type="similarity">
    <text evidence="8">Belongs to the NrdR family.</text>
</comment>
<evidence type="ECO:0000259" key="9">
    <source>
        <dbReference type="PROSITE" id="PS51161"/>
    </source>
</evidence>
<accession>A0A0S3QSQ6</accession>
<keyword evidence="6 8" id="KW-0238">DNA-binding</keyword>
<feature type="domain" description="ATP-cone" evidence="9">
    <location>
        <begin position="49"/>
        <end position="139"/>
    </location>
</feature>